<feature type="transmembrane region" description="Helical" evidence="8">
    <location>
        <begin position="7"/>
        <end position="25"/>
    </location>
</feature>
<feature type="transmembrane region" description="Helical" evidence="8">
    <location>
        <begin position="199"/>
        <end position="221"/>
    </location>
</feature>
<dbReference type="GO" id="GO:0005460">
    <property type="term" value="F:UDP-glucose transmembrane transporter activity"/>
    <property type="evidence" value="ECO:0007669"/>
    <property type="project" value="TreeGrafter"/>
</dbReference>
<feature type="transmembrane region" description="Helical" evidence="8">
    <location>
        <begin position="263"/>
        <end position="280"/>
    </location>
</feature>
<accession>A0A4E0QWL5</accession>
<feature type="transmembrane region" description="Helical" evidence="8">
    <location>
        <begin position="161"/>
        <end position="179"/>
    </location>
</feature>
<dbReference type="Proteomes" id="UP000230066">
    <property type="component" value="Unassembled WGS sequence"/>
</dbReference>
<dbReference type="SUPFAM" id="SSF103481">
    <property type="entry name" value="Multidrug resistance efflux transporter EmrE"/>
    <property type="match status" value="2"/>
</dbReference>
<evidence type="ECO:0000256" key="7">
    <source>
        <dbReference type="ARBA" id="ARBA00023136"/>
    </source>
</evidence>
<evidence type="ECO:0000256" key="8">
    <source>
        <dbReference type="SAM" id="Phobius"/>
    </source>
</evidence>
<keyword evidence="4 8" id="KW-0812">Transmembrane</keyword>
<dbReference type="InterPro" id="IPR013657">
    <property type="entry name" value="SCL35B1-4/HUT1"/>
</dbReference>
<protein>
    <submittedName>
        <fullName evidence="9">Udp-galactose transporter</fullName>
    </submittedName>
</protein>
<sequence length="322" mass="36253">MGFRLNEVSLLLSCSLGVFFSYLVYGILQEKLTKADYGPGEKFDYFFSLLLFQCIVNSLFSAVAMFFNGEKKTTASEWDFAFCGFTYIGAMFTSNYSLKFVSYPVQVISKSVKPIPVLVLHVLWAKRKYPIRKYIFVFMISMGVALFMYNGKTSITNQIGWGEALLMISLMLDGFTGGIQESMRKVEVGSYTLMLHMNLWSIAYLSAALMATGEGVLFVGFARAHPEILPNMIYFGLSSAIGQIFLFTLLTNFGSLTCSIVTTTRKFFTVLASIILFSHVMTQRQWLGTMLVFCGIFLDQYYSKSKKVSVEKTENGSLSKKQ</sequence>
<dbReference type="InterPro" id="IPR037185">
    <property type="entry name" value="EmrE-like"/>
</dbReference>
<name>A0A4E0QWL5_FASHE</name>
<evidence type="ECO:0000256" key="1">
    <source>
        <dbReference type="ARBA" id="ARBA00004477"/>
    </source>
</evidence>
<evidence type="ECO:0000313" key="10">
    <source>
        <dbReference type="Proteomes" id="UP000230066"/>
    </source>
</evidence>
<proteinExistence type="inferred from homology"/>
<reference evidence="9" key="1">
    <citation type="submission" date="2019-03" db="EMBL/GenBank/DDBJ databases">
        <title>Improved annotation for the trematode Fasciola hepatica.</title>
        <authorList>
            <person name="Choi Y.-J."/>
            <person name="Martin J."/>
            <person name="Mitreva M."/>
        </authorList>
    </citation>
    <scope>NUCLEOTIDE SEQUENCE [LARGE SCALE GENOMIC DNA]</scope>
</reference>
<evidence type="ECO:0000256" key="2">
    <source>
        <dbReference type="ARBA" id="ARBA00010694"/>
    </source>
</evidence>
<feature type="transmembrane region" description="Helical" evidence="8">
    <location>
        <begin position="131"/>
        <end position="149"/>
    </location>
</feature>
<dbReference type="GO" id="GO:0005789">
    <property type="term" value="C:endoplasmic reticulum membrane"/>
    <property type="evidence" value="ECO:0007669"/>
    <property type="project" value="UniProtKB-SubCell"/>
</dbReference>
<comment type="subcellular location">
    <subcellularLocation>
        <location evidence="1">Endoplasmic reticulum membrane</location>
        <topology evidence="1">Multi-pass membrane protein</topology>
    </subcellularLocation>
</comment>
<evidence type="ECO:0000256" key="4">
    <source>
        <dbReference type="ARBA" id="ARBA00022692"/>
    </source>
</evidence>
<dbReference type="PANTHER" id="PTHR10778">
    <property type="entry name" value="SOLUTE CARRIER FAMILY 35 MEMBER B"/>
    <property type="match status" value="1"/>
</dbReference>
<comment type="similarity">
    <text evidence="2">Belongs to the nucleotide-sugar transporter family. SLC35B subfamily.</text>
</comment>
<dbReference type="AlphaFoldDB" id="A0A4E0QWL5"/>
<comment type="caution">
    <text evidence="9">The sequence shown here is derived from an EMBL/GenBank/DDBJ whole genome shotgun (WGS) entry which is preliminary data.</text>
</comment>
<dbReference type="EMBL" id="JXXN02006587">
    <property type="protein sequence ID" value="THD19373.1"/>
    <property type="molecule type" value="Genomic_DNA"/>
</dbReference>
<dbReference type="PANTHER" id="PTHR10778:SF10">
    <property type="entry name" value="SOLUTE CARRIER FAMILY 35 MEMBER B1"/>
    <property type="match status" value="1"/>
</dbReference>
<keyword evidence="6 8" id="KW-1133">Transmembrane helix</keyword>
<dbReference type="Pfam" id="PF08449">
    <property type="entry name" value="UAA"/>
    <property type="match status" value="1"/>
</dbReference>
<evidence type="ECO:0000256" key="5">
    <source>
        <dbReference type="ARBA" id="ARBA00022824"/>
    </source>
</evidence>
<dbReference type="GO" id="GO:0000139">
    <property type="term" value="C:Golgi membrane"/>
    <property type="evidence" value="ECO:0007669"/>
    <property type="project" value="TreeGrafter"/>
</dbReference>
<evidence type="ECO:0000313" key="9">
    <source>
        <dbReference type="EMBL" id="THD19373.1"/>
    </source>
</evidence>
<keyword evidence="3" id="KW-0813">Transport</keyword>
<evidence type="ECO:0000256" key="3">
    <source>
        <dbReference type="ARBA" id="ARBA00022448"/>
    </source>
</evidence>
<keyword evidence="10" id="KW-1185">Reference proteome</keyword>
<feature type="transmembrane region" description="Helical" evidence="8">
    <location>
        <begin position="233"/>
        <end position="251"/>
    </location>
</feature>
<keyword evidence="5" id="KW-0256">Endoplasmic reticulum</keyword>
<dbReference type="GO" id="GO:0005459">
    <property type="term" value="F:UDP-galactose transmembrane transporter activity"/>
    <property type="evidence" value="ECO:0007669"/>
    <property type="project" value="TreeGrafter"/>
</dbReference>
<gene>
    <name evidence="9" type="ORF">D915_009881</name>
</gene>
<organism evidence="9 10">
    <name type="scientific">Fasciola hepatica</name>
    <name type="common">Liver fluke</name>
    <dbReference type="NCBI Taxonomy" id="6192"/>
    <lineage>
        <taxon>Eukaryota</taxon>
        <taxon>Metazoa</taxon>
        <taxon>Spiralia</taxon>
        <taxon>Lophotrochozoa</taxon>
        <taxon>Platyhelminthes</taxon>
        <taxon>Trematoda</taxon>
        <taxon>Digenea</taxon>
        <taxon>Plagiorchiida</taxon>
        <taxon>Echinostomata</taxon>
        <taxon>Echinostomatoidea</taxon>
        <taxon>Fasciolidae</taxon>
        <taxon>Fasciola</taxon>
    </lineage>
</organism>
<evidence type="ECO:0000256" key="6">
    <source>
        <dbReference type="ARBA" id="ARBA00022989"/>
    </source>
</evidence>
<feature type="transmembrane region" description="Helical" evidence="8">
    <location>
        <begin position="45"/>
        <end position="67"/>
    </location>
</feature>
<keyword evidence="7 8" id="KW-0472">Membrane</keyword>